<dbReference type="EMBL" id="CAAJGR010000079">
    <property type="protein sequence ID" value="VHN99747.1"/>
    <property type="molecule type" value="Genomic_DNA"/>
</dbReference>
<sequence length="695" mass="79722">MWQTNEVVKFDGKLYRILLVLPGEVVWICLESETAQPEYVHELTLNSFIDDSRLFRHDDPFEANYLDEPAFGSVAYKKRELGLSAIKPIIVDTKCFDPKVRAQRVEVVRQSGIASIATIYKLLRRYWQRGQNPNSLLPDYKKSGAPGKSRAASGQKKIGRVRQYGDGEGMKVTPDIERLFRIAIEKHLLNKNAEKTTVAYRRFADFFEQYFPNISVSDRPTIRQFRYFYNREYKQSERLIARTDPGIYKKDIRPLSSTATAHALGPGSRYEIDATIADIYLVDDQDRSKIIGRPTVYIVIDVFSRMIAGFYLGFDNPSYVVAMQAIVNACIDKTKACSELGIEINFEEWPCVGLPDVILADRGEMMSHQVDALIAGFNVRIESAPPRRGDAKGIVESCFRTLQAEFKPYAPGTVEGNRIKKHGERDYRLDAVMSITDFAQIILRTILFRNNYHVLDKYDRDEDLPADIPSIPIELWKWGMQHRMGSLRQIEAKPLQIALLPRAKVTISPFGVRLFEMFYSSSELLKEGWLHRSTEIYRPDSLEAAYEPGCADRIYLFPQSGSRVYWECLLTDKSRQFRGLSFWQVWEIQAAEKHHKANAKFVADVKRRELDAFIQEKISTATKQSPVTSASNRERIQQIRPNKKAARDAERLQRVRPVIAENEKPLADVVALKPVEEDYSLPTFVPGLFEDNEES</sequence>
<name>A0A486XFP6_9GAMM</name>
<feature type="region of interest" description="Disordered" evidence="1">
    <location>
        <begin position="623"/>
        <end position="650"/>
    </location>
</feature>
<evidence type="ECO:0000256" key="1">
    <source>
        <dbReference type="SAM" id="MobiDB-lite"/>
    </source>
</evidence>
<reference evidence="3" key="1">
    <citation type="submission" date="2019-04" db="EMBL/GenBank/DDBJ databases">
        <authorList>
            <person name="Brambilla D."/>
        </authorList>
    </citation>
    <scope>NUCLEOTIDE SEQUENCE</scope>
    <source>
        <strain evidence="3">BAL1</strain>
    </source>
</reference>
<dbReference type="AlphaFoldDB" id="A0A486XFP6"/>
<dbReference type="GO" id="GO:0003676">
    <property type="term" value="F:nucleic acid binding"/>
    <property type="evidence" value="ECO:0007669"/>
    <property type="project" value="InterPro"/>
</dbReference>
<organism evidence="3">
    <name type="scientific">Rheinheimera sp. BAL341</name>
    <dbReference type="NCBI Taxonomy" id="1708203"/>
    <lineage>
        <taxon>Bacteria</taxon>
        <taxon>Pseudomonadati</taxon>
        <taxon>Pseudomonadota</taxon>
        <taxon>Gammaproteobacteria</taxon>
        <taxon>Chromatiales</taxon>
        <taxon>Chromatiaceae</taxon>
        <taxon>Rheinheimera</taxon>
    </lineage>
</organism>
<proteinExistence type="predicted"/>
<dbReference type="PROSITE" id="PS50994">
    <property type="entry name" value="INTEGRASE"/>
    <property type="match status" value="1"/>
</dbReference>
<feature type="region of interest" description="Disordered" evidence="1">
    <location>
        <begin position="137"/>
        <end position="156"/>
    </location>
</feature>
<protein>
    <submittedName>
        <fullName evidence="3">Transposon Tn7 transposition protein tnsB</fullName>
    </submittedName>
</protein>
<dbReference type="InterPro" id="IPR036397">
    <property type="entry name" value="RNaseH_sf"/>
</dbReference>
<dbReference type="InterPro" id="IPR001584">
    <property type="entry name" value="Integrase_cat-core"/>
</dbReference>
<accession>A0A486XFP6</accession>
<dbReference type="InterPro" id="IPR012337">
    <property type="entry name" value="RNaseH-like_sf"/>
</dbReference>
<evidence type="ECO:0000259" key="2">
    <source>
        <dbReference type="PROSITE" id="PS50994"/>
    </source>
</evidence>
<dbReference type="GO" id="GO:0015074">
    <property type="term" value="P:DNA integration"/>
    <property type="evidence" value="ECO:0007669"/>
    <property type="project" value="InterPro"/>
</dbReference>
<dbReference type="SUPFAM" id="SSF53098">
    <property type="entry name" value="Ribonuclease H-like"/>
    <property type="match status" value="1"/>
</dbReference>
<feature type="domain" description="Integrase catalytic" evidence="2">
    <location>
        <begin position="262"/>
        <end position="480"/>
    </location>
</feature>
<gene>
    <name evidence="3" type="ORF">BAL341_025</name>
</gene>
<evidence type="ECO:0000313" key="3">
    <source>
        <dbReference type="EMBL" id="VHN99747.1"/>
    </source>
</evidence>
<dbReference type="Gene3D" id="3.30.420.10">
    <property type="entry name" value="Ribonuclease H-like superfamily/Ribonuclease H"/>
    <property type="match status" value="1"/>
</dbReference>